<dbReference type="Proteomes" id="UP000253495">
    <property type="component" value="Unassembled WGS sequence"/>
</dbReference>
<dbReference type="Pfam" id="PF01494">
    <property type="entry name" value="FAD_binding_3"/>
    <property type="match status" value="1"/>
</dbReference>
<keyword evidence="2" id="KW-0285">Flavoprotein</keyword>
<protein>
    <submittedName>
        <fullName evidence="6">3-(3-hydroxy-phenyl)propionate hydroxylase</fullName>
    </submittedName>
</protein>
<dbReference type="PANTHER" id="PTHR43004">
    <property type="entry name" value="TRK SYSTEM POTASSIUM UPTAKE PROTEIN"/>
    <property type="match status" value="1"/>
</dbReference>
<dbReference type="PANTHER" id="PTHR43004:SF19">
    <property type="entry name" value="BINDING MONOOXYGENASE, PUTATIVE (JCVI)-RELATED"/>
    <property type="match status" value="1"/>
</dbReference>
<evidence type="ECO:0000256" key="4">
    <source>
        <dbReference type="SAM" id="MobiDB-lite"/>
    </source>
</evidence>
<dbReference type="AlphaFoldDB" id="A0A368VVJ7"/>
<comment type="caution">
    <text evidence="6">The sequence shown here is derived from an EMBL/GenBank/DDBJ whole genome shotgun (WGS) entry which is preliminary data.</text>
</comment>
<dbReference type="InterPro" id="IPR036188">
    <property type="entry name" value="FAD/NAD-bd_sf"/>
</dbReference>
<dbReference type="GO" id="GO:0016709">
    <property type="term" value="F:oxidoreductase activity, acting on paired donors, with incorporation or reduction of molecular oxygen, NAD(P)H as one donor, and incorporation of one atom of oxygen"/>
    <property type="evidence" value="ECO:0007669"/>
    <property type="project" value="UniProtKB-ARBA"/>
</dbReference>
<dbReference type="OrthoDB" id="8670884at2"/>
<feature type="compositionally biased region" description="Polar residues" evidence="4">
    <location>
        <begin position="404"/>
        <end position="415"/>
    </location>
</feature>
<dbReference type="NCBIfam" id="NF006002">
    <property type="entry name" value="PRK08132.1"/>
    <property type="match status" value="1"/>
</dbReference>
<dbReference type="RefSeq" id="WP_114451767.1">
    <property type="nucleotide sequence ID" value="NZ_QPJC01000002.1"/>
</dbReference>
<evidence type="ECO:0000256" key="2">
    <source>
        <dbReference type="ARBA" id="ARBA00022630"/>
    </source>
</evidence>
<feature type="region of interest" description="Disordered" evidence="4">
    <location>
        <begin position="402"/>
        <end position="435"/>
    </location>
</feature>
<name>A0A368VVJ7_9ACTN</name>
<evidence type="ECO:0000313" key="7">
    <source>
        <dbReference type="Proteomes" id="UP000253495"/>
    </source>
</evidence>
<organism evidence="6 7">
    <name type="scientific">Halopolyspora algeriensis</name>
    <dbReference type="NCBI Taxonomy" id="1500506"/>
    <lineage>
        <taxon>Bacteria</taxon>
        <taxon>Bacillati</taxon>
        <taxon>Actinomycetota</taxon>
        <taxon>Actinomycetes</taxon>
        <taxon>Actinomycetes incertae sedis</taxon>
        <taxon>Halopolyspora</taxon>
    </lineage>
</organism>
<dbReference type="GO" id="GO:0071949">
    <property type="term" value="F:FAD binding"/>
    <property type="evidence" value="ECO:0007669"/>
    <property type="project" value="InterPro"/>
</dbReference>
<evidence type="ECO:0000313" key="6">
    <source>
        <dbReference type="EMBL" id="RCW45915.1"/>
    </source>
</evidence>
<dbReference type="EMBL" id="QPJC01000002">
    <property type="protein sequence ID" value="RCW45915.1"/>
    <property type="molecule type" value="Genomic_DNA"/>
</dbReference>
<evidence type="ECO:0000256" key="1">
    <source>
        <dbReference type="ARBA" id="ARBA00001974"/>
    </source>
</evidence>
<evidence type="ECO:0000259" key="5">
    <source>
        <dbReference type="Pfam" id="PF01494"/>
    </source>
</evidence>
<dbReference type="SUPFAM" id="SSF51905">
    <property type="entry name" value="FAD/NAD(P)-binding domain"/>
    <property type="match status" value="1"/>
</dbReference>
<dbReference type="Gene3D" id="3.50.50.60">
    <property type="entry name" value="FAD/NAD(P)-binding domain"/>
    <property type="match status" value="1"/>
</dbReference>
<dbReference type="InterPro" id="IPR002938">
    <property type="entry name" value="FAD-bd"/>
</dbReference>
<dbReference type="PRINTS" id="PR00420">
    <property type="entry name" value="RNGMNOXGNASE"/>
</dbReference>
<accession>A0A368VVJ7</accession>
<proteinExistence type="predicted"/>
<evidence type="ECO:0000256" key="3">
    <source>
        <dbReference type="ARBA" id="ARBA00022827"/>
    </source>
</evidence>
<keyword evidence="7" id="KW-1185">Reference proteome</keyword>
<reference evidence="6 7" key="1">
    <citation type="submission" date="2018-07" db="EMBL/GenBank/DDBJ databases">
        <title>Genomic Encyclopedia of Type Strains, Phase III (KMG-III): the genomes of soil and plant-associated and newly described type strains.</title>
        <authorList>
            <person name="Whitman W."/>
        </authorList>
    </citation>
    <scope>NUCLEOTIDE SEQUENCE [LARGE SCALE GENOMIC DNA]</scope>
    <source>
        <strain evidence="6 7">CECT 8575</strain>
    </source>
</reference>
<feature type="domain" description="FAD-binding" evidence="5">
    <location>
        <begin position="25"/>
        <end position="366"/>
    </location>
</feature>
<dbReference type="Gene3D" id="3.30.70.2450">
    <property type="match status" value="1"/>
</dbReference>
<keyword evidence="3" id="KW-0274">FAD</keyword>
<dbReference type="InterPro" id="IPR050641">
    <property type="entry name" value="RIFMO-like"/>
</dbReference>
<sequence>MYFTPRRYAFTPFPSSPPDAEPETAVVVGAGPVGLALALGLSRRGVPVTVLEAGDSVVYGSRAICLSRHSLEVLERLGVGEEFAERSLPWTSGRSFHRDAEVLSFEMPHVDGDVRTPMVNLSQSVAEQILVDEIGRTDSCTVRWQCRVLDCTEQDGVVTVRIATPEGQRELRTRWLIAADGARSTVRESLGLHLNGTSYEGRYVIADIHWRSPLPTERRVWFDPPSNPGSTIILHRQPDDIWRVDYQLGPDDDPEAEIAEQRIRDRITRHLDWLLGNTEPWTLEWSSLYRAHSLSLDSYRHGRVLFAGDAAHLVPIFGVRGLNSGLEDADTLAWTLASVVGGTADPALLDTYAAERREAWRQNVEQAEKSTLFMTPGTHGYAMTRDAVLTLAHRRPVLRHLINPRQSSATHSRASPLTCAATRDESPDPVPGDPIPDRAVLAESAPGQVPSSVNIERGSDFTVLGVRTAPGALTDFAQSLRKRLAPAVGVRALVTHHGNGHERAIPCPEERLLDDSAGNLESAFGAEPGEVFVIRPDGLLLGRFPGPDHLGAPEELADHILQGGSR</sequence>
<comment type="cofactor">
    <cofactor evidence="1">
        <name>FAD</name>
        <dbReference type="ChEBI" id="CHEBI:57692"/>
    </cofactor>
</comment>
<gene>
    <name evidence="6" type="ORF">DFQ14_102216</name>
</gene>